<proteinExistence type="predicted"/>
<dbReference type="AlphaFoldDB" id="A0A346PQJ4"/>
<dbReference type="KEGG" id="nag:AArcMg_1781"/>
<keyword evidence="2" id="KW-1185">Reference proteome</keyword>
<reference evidence="2" key="1">
    <citation type="submission" date="2018-02" db="EMBL/GenBank/DDBJ databases">
        <title>Phenotypic and genomic properties of facultatively anaerobic sulfur-reducing natronoarchaea from hypersaline soda lakes.</title>
        <authorList>
            <person name="Sorokin D.Y."/>
            <person name="Kublanov I.V."/>
            <person name="Roman P."/>
            <person name="Sinninghe Damste J.S."/>
            <person name="Golyshin P.N."/>
            <person name="Rojo D."/>
            <person name="Ciordia S."/>
            <person name="Mena M.D.C."/>
            <person name="Ferrer M."/>
            <person name="Messina E."/>
            <person name="Smedile F."/>
            <person name="La Spada G."/>
            <person name="La Cono V."/>
            <person name="Yakimov M.M."/>
        </authorList>
    </citation>
    <scope>NUCLEOTIDE SEQUENCE [LARGE SCALE GENOMIC DNA]</scope>
    <source>
        <strain evidence="2">AArc-Mg</strain>
    </source>
</reference>
<evidence type="ECO:0000313" key="1">
    <source>
        <dbReference type="EMBL" id="AXR81789.1"/>
    </source>
</evidence>
<gene>
    <name evidence="1" type="ORF">AArcMg_1781</name>
</gene>
<sequence length="59" mass="6629">MDDYSPRVEADEVGGDGFVVFNEFGPGDREMYILSTPNVEVSGDFEEVYTEMMRSEVLA</sequence>
<organism evidence="1 2">
    <name type="scientific">Natrarchaeobaculum sulfurireducens</name>
    <dbReference type="NCBI Taxonomy" id="2044521"/>
    <lineage>
        <taxon>Archaea</taxon>
        <taxon>Methanobacteriati</taxon>
        <taxon>Methanobacteriota</taxon>
        <taxon>Stenosarchaea group</taxon>
        <taxon>Halobacteria</taxon>
        <taxon>Halobacteriales</taxon>
        <taxon>Natrialbaceae</taxon>
        <taxon>Natrarchaeobaculum</taxon>
    </lineage>
</organism>
<dbReference type="EMBL" id="CP027033">
    <property type="protein sequence ID" value="AXR81789.1"/>
    <property type="molecule type" value="Genomic_DNA"/>
</dbReference>
<protein>
    <submittedName>
        <fullName evidence="1">Uncharacterized protein</fullName>
    </submittedName>
</protein>
<name>A0A346PQJ4_9EURY</name>
<evidence type="ECO:0000313" key="2">
    <source>
        <dbReference type="Proteomes" id="UP000258613"/>
    </source>
</evidence>
<dbReference type="Proteomes" id="UP000258613">
    <property type="component" value="Chromosome"/>
</dbReference>
<accession>A0A346PQJ4</accession>